<protein>
    <recommendedName>
        <fullName evidence="6">RING-type domain-containing protein</fullName>
    </recommendedName>
</protein>
<dbReference type="STRING" id="135651.G0P3T1"/>
<dbReference type="OMA" id="WKECELC"/>
<dbReference type="Pfam" id="PF13445">
    <property type="entry name" value="zf-RING_UBOX"/>
    <property type="match status" value="1"/>
</dbReference>
<evidence type="ECO:0000313" key="8">
    <source>
        <dbReference type="Proteomes" id="UP000008068"/>
    </source>
</evidence>
<keyword evidence="8" id="KW-1185">Reference proteome</keyword>
<keyword evidence="3" id="KW-0862">Zinc</keyword>
<dbReference type="PANTHER" id="PTHR47156">
    <property type="entry name" value="PROTEIN CBG20824"/>
    <property type="match status" value="1"/>
</dbReference>
<evidence type="ECO:0000256" key="5">
    <source>
        <dbReference type="SAM" id="MobiDB-lite"/>
    </source>
</evidence>
<evidence type="ECO:0000256" key="2">
    <source>
        <dbReference type="ARBA" id="ARBA00022771"/>
    </source>
</evidence>
<dbReference type="InParanoid" id="G0P3T1"/>
<dbReference type="SMART" id="SM00184">
    <property type="entry name" value="RING"/>
    <property type="match status" value="1"/>
</dbReference>
<sequence>MAPSKKMPAKQTKKQDALNKEAFKLIAKLEKAKAEIARGKAEEAMLVGEHESKKAAYAREAERMDKQKEAHREEHKNKMKKLREETAKAKKKLDHVRFQPVEDNVELKLEKEKTNMSQQKGRMIAAERKLIEEDVRKNGGEPLDWQRCQICTEPFDQDRKPKVLKCSHTFCSHCCKRFHKNVAISCPIDRITTTVRLRAIDSLPENLALSDLCL</sequence>
<name>G0P3T1_CAEBE</name>
<accession>G0P3T1</accession>
<dbReference type="InterPro" id="IPR027370">
    <property type="entry name" value="Znf-RING_euk"/>
</dbReference>
<dbReference type="PROSITE" id="PS50089">
    <property type="entry name" value="ZF_RING_2"/>
    <property type="match status" value="1"/>
</dbReference>
<evidence type="ECO:0000256" key="4">
    <source>
        <dbReference type="PROSITE-ProRule" id="PRU00175"/>
    </source>
</evidence>
<gene>
    <name evidence="7" type="ORF">CAEBREN_14484</name>
</gene>
<dbReference type="EMBL" id="GL380052">
    <property type="protein sequence ID" value="EGT44348.1"/>
    <property type="molecule type" value="Genomic_DNA"/>
</dbReference>
<dbReference type="eggNOG" id="KOG4185">
    <property type="taxonomic scope" value="Eukaryota"/>
</dbReference>
<dbReference type="HOGENOM" id="CLU_093265_0_0_1"/>
<keyword evidence="1" id="KW-0479">Metal-binding</keyword>
<organism evidence="8">
    <name type="scientific">Caenorhabditis brenneri</name>
    <name type="common">Nematode worm</name>
    <dbReference type="NCBI Taxonomy" id="135651"/>
    <lineage>
        <taxon>Eukaryota</taxon>
        <taxon>Metazoa</taxon>
        <taxon>Ecdysozoa</taxon>
        <taxon>Nematoda</taxon>
        <taxon>Chromadorea</taxon>
        <taxon>Rhabditida</taxon>
        <taxon>Rhabditina</taxon>
        <taxon>Rhabditomorpha</taxon>
        <taxon>Rhabditoidea</taxon>
        <taxon>Rhabditidae</taxon>
        <taxon>Peloderinae</taxon>
        <taxon>Caenorhabditis</taxon>
    </lineage>
</organism>
<dbReference type="SUPFAM" id="SSF57850">
    <property type="entry name" value="RING/U-box"/>
    <property type="match status" value="1"/>
</dbReference>
<dbReference type="PANTHER" id="PTHR47156:SF10">
    <property type="entry name" value="E3 UBIQUITIN-PROTEIN LIGASE TRIM-21-RELATED"/>
    <property type="match status" value="1"/>
</dbReference>
<feature type="domain" description="RING-type" evidence="6">
    <location>
        <begin position="148"/>
        <end position="190"/>
    </location>
</feature>
<evidence type="ECO:0000313" key="7">
    <source>
        <dbReference type="EMBL" id="EGT44348.1"/>
    </source>
</evidence>
<dbReference type="GO" id="GO:0008270">
    <property type="term" value="F:zinc ion binding"/>
    <property type="evidence" value="ECO:0007669"/>
    <property type="project" value="UniProtKB-KW"/>
</dbReference>
<dbReference type="OrthoDB" id="9049620at2759"/>
<proteinExistence type="predicted"/>
<dbReference type="InterPro" id="IPR052667">
    <property type="entry name" value="E3_ubiquitin-ligase_RING"/>
</dbReference>
<feature type="region of interest" description="Disordered" evidence="5">
    <location>
        <begin position="56"/>
        <end position="80"/>
    </location>
</feature>
<dbReference type="Proteomes" id="UP000008068">
    <property type="component" value="Unassembled WGS sequence"/>
</dbReference>
<dbReference type="Gene3D" id="3.30.40.10">
    <property type="entry name" value="Zinc/RING finger domain, C3HC4 (zinc finger)"/>
    <property type="match status" value="1"/>
</dbReference>
<evidence type="ECO:0000256" key="1">
    <source>
        <dbReference type="ARBA" id="ARBA00022723"/>
    </source>
</evidence>
<reference evidence="8" key="1">
    <citation type="submission" date="2011-07" db="EMBL/GenBank/DDBJ databases">
        <authorList>
            <consortium name="Caenorhabditis brenneri Sequencing and Analysis Consortium"/>
            <person name="Wilson R.K."/>
        </authorList>
    </citation>
    <scope>NUCLEOTIDE SEQUENCE [LARGE SCALE GENOMIC DNA]</scope>
    <source>
        <strain evidence="8">PB2801</strain>
    </source>
</reference>
<evidence type="ECO:0000256" key="3">
    <source>
        <dbReference type="ARBA" id="ARBA00022833"/>
    </source>
</evidence>
<evidence type="ECO:0000259" key="6">
    <source>
        <dbReference type="PROSITE" id="PS50089"/>
    </source>
</evidence>
<dbReference type="InterPro" id="IPR013083">
    <property type="entry name" value="Znf_RING/FYVE/PHD"/>
</dbReference>
<dbReference type="AlphaFoldDB" id="G0P3T1"/>
<dbReference type="InterPro" id="IPR001841">
    <property type="entry name" value="Znf_RING"/>
</dbReference>
<keyword evidence="2 4" id="KW-0863">Zinc-finger</keyword>